<dbReference type="Pfam" id="PF19087">
    <property type="entry name" value="DUF5776"/>
    <property type="match status" value="1"/>
</dbReference>
<gene>
    <name evidence="2" type="ORF">C5L32_000879</name>
</gene>
<dbReference type="EMBL" id="PUFP01000017">
    <property type="protein sequence ID" value="TDG80353.1"/>
    <property type="molecule type" value="Genomic_DNA"/>
</dbReference>
<evidence type="ECO:0000259" key="1">
    <source>
        <dbReference type="Pfam" id="PF19087"/>
    </source>
</evidence>
<dbReference type="SUPFAM" id="SSF52047">
    <property type="entry name" value="RNI-like"/>
    <property type="match status" value="1"/>
</dbReference>
<evidence type="ECO:0000313" key="3">
    <source>
        <dbReference type="Proteomes" id="UP000295181"/>
    </source>
</evidence>
<dbReference type="AlphaFoldDB" id="A0A4R5NSY6"/>
<sequence>MSGGTISSHPEETYPWNFNETITKVEINGPIILEGNAARSFFMALPNATAIEGIGHLDTTQATDMSHMFADDTNLLELDLSTLNTDNVTRFNQMFAGDQSLTTVNVSKFDTSKAELMTGMFSGETSLTSLDLSNFDTHKPLLYGARRLSNMLAYLTSLTTLKLGPNVGFGPAESIGDPHLIAPAGADNWQAVGSGTPEDPEGPVYSPDGIRGLYEPTNPEHPTEVETFVPEKPFVDQSAISVQPTYSMTTGTKFDVSKVFNSITTPEGKVGYITANAKFVTNLYYQSLPKNKEITLIATRGIQAYKNKNLTRKTKAYKQGTHLRVKAIVKHNLTTRYQLSNGYFVSANKKLVIQGKA</sequence>
<evidence type="ECO:0000313" key="2">
    <source>
        <dbReference type="EMBL" id="TDG80353.1"/>
    </source>
</evidence>
<dbReference type="InterPro" id="IPR011889">
    <property type="entry name" value="Liste_lipo_26"/>
</dbReference>
<dbReference type="InterPro" id="IPR005046">
    <property type="entry name" value="DUF285"/>
</dbReference>
<dbReference type="NCBIfam" id="TIGR02167">
    <property type="entry name" value="Liste_lipo_26"/>
    <property type="match status" value="3"/>
</dbReference>
<feature type="domain" description="DUF5776" evidence="1">
    <location>
        <begin position="284"/>
        <end position="352"/>
    </location>
</feature>
<comment type="caution">
    <text evidence="2">The sequence shown here is derived from an EMBL/GenBank/DDBJ whole genome shotgun (WGS) entry which is preliminary data.</text>
</comment>
<dbReference type="Gene3D" id="3.80.10.10">
    <property type="entry name" value="Ribonuclease Inhibitor"/>
    <property type="match status" value="1"/>
</dbReference>
<proteinExistence type="predicted"/>
<organism evidence="2 3">
    <name type="scientific">Lentilactobacillus buchneri DSM 20057</name>
    <dbReference type="NCBI Taxonomy" id="1423728"/>
    <lineage>
        <taxon>Bacteria</taxon>
        <taxon>Bacillati</taxon>
        <taxon>Bacillota</taxon>
        <taxon>Bacilli</taxon>
        <taxon>Lactobacillales</taxon>
        <taxon>Lactobacillaceae</taxon>
        <taxon>Lentilactobacillus</taxon>
    </lineage>
</organism>
<accession>A0A4R5NSY6</accession>
<reference evidence="2 3" key="1">
    <citation type="journal article" date="2019" name="Appl. Microbiol. Biotechnol.">
        <title>Uncovering carbohydrate metabolism through a genotype-phenotype association study of 56 lactic acid bacteria genomes.</title>
        <authorList>
            <person name="Buron-Moles G."/>
            <person name="Chailyan A."/>
            <person name="Dolejs I."/>
            <person name="Forster J."/>
            <person name="Miks M.H."/>
        </authorList>
    </citation>
    <scope>NUCLEOTIDE SEQUENCE [LARGE SCALE GENOMIC DNA]</scope>
    <source>
        <strain evidence="2 3">ATCC 4005</strain>
    </source>
</reference>
<dbReference type="InterPro" id="IPR032675">
    <property type="entry name" value="LRR_dom_sf"/>
</dbReference>
<dbReference type="Pfam" id="PF03382">
    <property type="entry name" value="DUF285"/>
    <property type="match status" value="1"/>
</dbReference>
<dbReference type="Proteomes" id="UP000295181">
    <property type="component" value="Unassembled WGS sequence"/>
</dbReference>
<protein>
    <recommendedName>
        <fullName evidence="1">DUF5776 domain-containing protein</fullName>
    </recommendedName>
</protein>
<name>A0A4R5NSY6_LENBU</name>
<dbReference type="InterPro" id="IPR044081">
    <property type="entry name" value="DUF5776"/>
</dbReference>